<reference evidence="1 2" key="1">
    <citation type="submission" date="2021-01" db="EMBL/GenBank/DDBJ databases">
        <title>Entomomonas sp. F2A isolated from a house cricket (Acheta domesticus).</title>
        <authorList>
            <person name="Spergser J."/>
            <person name="Busse H.-J."/>
        </authorList>
    </citation>
    <scope>NUCLEOTIDE SEQUENCE [LARGE SCALE GENOMIC DNA]</scope>
    <source>
        <strain evidence="1 2">F2A</strain>
    </source>
</reference>
<organism evidence="1 2">
    <name type="scientific">Entomomonas asaccharolytica</name>
    <dbReference type="NCBI Taxonomy" id="2785331"/>
    <lineage>
        <taxon>Bacteria</taxon>
        <taxon>Pseudomonadati</taxon>
        <taxon>Pseudomonadota</taxon>
        <taxon>Gammaproteobacteria</taxon>
        <taxon>Pseudomonadales</taxon>
        <taxon>Pseudomonadaceae</taxon>
        <taxon>Entomomonas</taxon>
    </lineage>
</organism>
<name>A0A974NF32_9GAMM</name>
<protein>
    <submittedName>
        <fullName evidence="1">DNA-binding protein</fullName>
    </submittedName>
</protein>
<dbReference type="NCBIfam" id="TIGR04111">
    <property type="entry name" value="BcepMu_gp16"/>
    <property type="match status" value="1"/>
</dbReference>
<keyword evidence="2" id="KW-1185">Reference proteome</keyword>
<dbReference type="InterPro" id="IPR026365">
    <property type="entry name" value="BcepMu_gp16"/>
</dbReference>
<sequence length="76" mass="8555">MNTPYPMPNTQPYTPEQVKNFFRQSGIPISNWAKANGYSVNKVYQVLNGQLKGLRGSAHEIAIELGLKVNIDTNYQ</sequence>
<evidence type="ECO:0000313" key="1">
    <source>
        <dbReference type="EMBL" id="QQP85317.1"/>
    </source>
</evidence>
<proteinExistence type="predicted"/>
<dbReference type="Proteomes" id="UP000595278">
    <property type="component" value="Chromosome"/>
</dbReference>
<evidence type="ECO:0000313" key="2">
    <source>
        <dbReference type="Proteomes" id="UP000595278"/>
    </source>
</evidence>
<dbReference type="AlphaFoldDB" id="A0A974NF32"/>
<accession>A0A974NF32</accession>
<dbReference type="RefSeq" id="WP_201091785.1">
    <property type="nucleotide sequence ID" value="NZ_CP067393.1"/>
</dbReference>
<dbReference type="KEGG" id="eaz:JHT90_13170"/>
<dbReference type="EMBL" id="CP067393">
    <property type="protein sequence ID" value="QQP85317.1"/>
    <property type="molecule type" value="Genomic_DNA"/>
</dbReference>
<gene>
    <name evidence="1" type="ORF">JHT90_13170</name>
</gene>
<dbReference type="GO" id="GO:0003677">
    <property type="term" value="F:DNA binding"/>
    <property type="evidence" value="ECO:0007669"/>
    <property type="project" value="UniProtKB-KW"/>
</dbReference>
<keyword evidence="1" id="KW-0238">DNA-binding</keyword>